<evidence type="ECO:0000313" key="1">
    <source>
        <dbReference type="EMBL" id="MBB4152166.1"/>
    </source>
</evidence>
<dbReference type="Pfam" id="PF08837">
    <property type="entry name" value="DUF1810"/>
    <property type="match status" value="1"/>
</dbReference>
<accession>A0A840F769</accession>
<proteinExistence type="predicted"/>
<protein>
    <submittedName>
        <fullName evidence="1">Uncharacterized protein (DUF1810 family)</fullName>
    </submittedName>
</protein>
<comment type="caution">
    <text evidence="1">The sequence shown here is derived from an EMBL/GenBank/DDBJ whole genome shotgun (WGS) entry which is preliminary data.</text>
</comment>
<dbReference type="RefSeq" id="WP_183981694.1">
    <property type="nucleotide sequence ID" value="NZ_JACIEV010000001.1"/>
</dbReference>
<organism evidence="1 2">
    <name type="scientific">Sphingomonas jinjuensis</name>
    <dbReference type="NCBI Taxonomy" id="535907"/>
    <lineage>
        <taxon>Bacteria</taxon>
        <taxon>Pseudomonadati</taxon>
        <taxon>Pseudomonadota</taxon>
        <taxon>Alphaproteobacteria</taxon>
        <taxon>Sphingomonadales</taxon>
        <taxon>Sphingomonadaceae</taxon>
        <taxon>Sphingomonas</taxon>
    </lineage>
</organism>
<dbReference type="InterPro" id="IPR014937">
    <property type="entry name" value="DUF1810"/>
</dbReference>
<name>A0A840F769_9SPHN</name>
<reference evidence="1 2" key="1">
    <citation type="submission" date="2020-08" db="EMBL/GenBank/DDBJ databases">
        <title>Genomic Encyclopedia of Type Strains, Phase IV (KMG-IV): sequencing the most valuable type-strain genomes for metagenomic binning, comparative biology and taxonomic classification.</title>
        <authorList>
            <person name="Goeker M."/>
        </authorList>
    </citation>
    <scope>NUCLEOTIDE SEQUENCE [LARGE SCALE GENOMIC DNA]</scope>
    <source>
        <strain evidence="1 2">YC6723</strain>
    </source>
</reference>
<evidence type="ECO:0000313" key="2">
    <source>
        <dbReference type="Proteomes" id="UP000529795"/>
    </source>
</evidence>
<sequence>MTDRLDRFVSAQADSYDQALAELRRGRKASHWMWWVFPQVAGLGRSDTARFYAIADAAEARAYLAHPALGRRLIEASDAVIAAPGSAEAIMGAIDAVKLKSSMTLFAHVADDPAPFRAVLERFYRGEEDAATVDILRNTPSSP</sequence>
<gene>
    <name evidence="1" type="ORF">GGQ80_000042</name>
</gene>
<dbReference type="PIRSF" id="PIRSF008546">
    <property type="entry name" value="UCP008546"/>
    <property type="match status" value="1"/>
</dbReference>
<dbReference type="Proteomes" id="UP000529795">
    <property type="component" value="Unassembled WGS sequence"/>
</dbReference>
<dbReference type="SUPFAM" id="SSF140736">
    <property type="entry name" value="Rv1873-like"/>
    <property type="match status" value="1"/>
</dbReference>
<dbReference type="EMBL" id="JACIEV010000001">
    <property type="protein sequence ID" value="MBB4152166.1"/>
    <property type="molecule type" value="Genomic_DNA"/>
</dbReference>
<keyword evidence="2" id="KW-1185">Reference proteome</keyword>
<dbReference type="Gene3D" id="1.25.40.380">
    <property type="entry name" value="Protein of unknown function DUF1810"/>
    <property type="match status" value="1"/>
</dbReference>
<dbReference type="AlphaFoldDB" id="A0A840F769"/>
<dbReference type="InterPro" id="IPR036287">
    <property type="entry name" value="Rv1873-like_sf"/>
</dbReference>